<comment type="caution">
    <text evidence="1">The sequence shown here is derived from an EMBL/GenBank/DDBJ whole genome shotgun (WGS) entry which is preliminary data.</text>
</comment>
<sequence length="140" mass="15820">MCRASPEQTSQMSHLMTAVNKIEMLEIIPVSSYTSLRDLITAAQPSIQIAPSCNNNNGSHHDHISIKNPLVKQAALAYLSPRSTLPDVNPNWWENRCCCVDFVNEVVFGVIRRVWINVFGLRRRVVEFEGSRSGRGQRQI</sequence>
<dbReference type="EMBL" id="JBDFQZ010000011">
    <property type="protein sequence ID" value="KAK9677513.1"/>
    <property type="molecule type" value="Genomic_DNA"/>
</dbReference>
<accession>A0AAW1HMC1</accession>
<proteinExistence type="predicted"/>
<organism evidence="1 2">
    <name type="scientific">Saponaria officinalis</name>
    <name type="common">Common soapwort</name>
    <name type="synonym">Lychnis saponaria</name>
    <dbReference type="NCBI Taxonomy" id="3572"/>
    <lineage>
        <taxon>Eukaryota</taxon>
        <taxon>Viridiplantae</taxon>
        <taxon>Streptophyta</taxon>
        <taxon>Embryophyta</taxon>
        <taxon>Tracheophyta</taxon>
        <taxon>Spermatophyta</taxon>
        <taxon>Magnoliopsida</taxon>
        <taxon>eudicotyledons</taxon>
        <taxon>Gunneridae</taxon>
        <taxon>Pentapetalae</taxon>
        <taxon>Caryophyllales</taxon>
        <taxon>Caryophyllaceae</taxon>
        <taxon>Caryophylleae</taxon>
        <taxon>Saponaria</taxon>
    </lineage>
</organism>
<name>A0AAW1HMC1_SAPOF</name>
<dbReference type="AlphaFoldDB" id="A0AAW1HMC1"/>
<evidence type="ECO:0000313" key="2">
    <source>
        <dbReference type="Proteomes" id="UP001443914"/>
    </source>
</evidence>
<protein>
    <submittedName>
        <fullName evidence="1">Uncharacterized protein</fullName>
    </submittedName>
</protein>
<reference evidence="1" key="1">
    <citation type="submission" date="2024-03" db="EMBL/GenBank/DDBJ databases">
        <title>WGS assembly of Saponaria officinalis var. Norfolk2.</title>
        <authorList>
            <person name="Jenkins J."/>
            <person name="Shu S."/>
            <person name="Grimwood J."/>
            <person name="Barry K."/>
            <person name="Goodstein D."/>
            <person name="Schmutz J."/>
            <person name="Leebens-Mack J."/>
            <person name="Osbourn A."/>
        </authorList>
    </citation>
    <scope>NUCLEOTIDE SEQUENCE [LARGE SCALE GENOMIC DNA]</scope>
    <source>
        <strain evidence="1">JIC</strain>
    </source>
</reference>
<keyword evidence="2" id="KW-1185">Reference proteome</keyword>
<dbReference type="Proteomes" id="UP001443914">
    <property type="component" value="Unassembled WGS sequence"/>
</dbReference>
<dbReference type="PANTHER" id="PTHR34569">
    <property type="entry name" value="EXPRESSED PROTEIN"/>
    <property type="match status" value="1"/>
</dbReference>
<evidence type="ECO:0000313" key="1">
    <source>
        <dbReference type="EMBL" id="KAK9677513.1"/>
    </source>
</evidence>
<gene>
    <name evidence="1" type="ORF">RND81_11G148500</name>
</gene>
<dbReference type="PANTHER" id="PTHR34569:SF12">
    <property type="entry name" value="TRANSMEMBRANE PROTEIN"/>
    <property type="match status" value="1"/>
</dbReference>